<sequence>MRYDSHCHLSPEINEKLYHDSVREYLRIKDFPINLMMTNHIDENIIRLILQDDNILENECIRLNVGIHPWFSHLYTFLKKYVGETSESFKKRHYESVLEKYSKKINSSIDALLEVLPEPIPISKKIAEFNKLISLSFGNRINIGEIGLDKFARIPLSGYLCNPVVSTTGLSNYKVTMSHQIQIFEQFLELAIQFNKSCSIHCVGGYGLMYDIIKQSKVTRIVMHSYSGSVDSALMLRKLPGKNVWFGISDFVNFCNGISDKVKELIPLISDRILVETDFGIDKMGNDHFEYVDEVITKLSKVGIDLDNLWQNWLLFCDGEDKNNNPGYKTYTQSYK</sequence>
<dbReference type="Proteomes" id="UP000307173">
    <property type="component" value="Unassembled WGS sequence"/>
</dbReference>
<dbReference type="PANTHER" id="PTHR47345:SF1">
    <property type="entry name" value="CUT9-INTERACTING PROTEIN SCN1"/>
    <property type="match status" value="1"/>
</dbReference>
<accession>A0A4T0X6N8</accession>
<dbReference type="OrthoDB" id="413993at2759"/>
<dbReference type="Gene3D" id="3.20.20.140">
    <property type="entry name" value="Metal-dependent hydrolases"/>
    <property type="match status" value="1"/>
</dbReference>
<gene>
    <name evidence="1" type="ORF">CANINC_000867</name>
</gene>
<dbReference type="PANTHER" id="PTHR47345">
    <property type="entry name" value="CUT9-INTERACTING PROTEIN SCN1"/>
    <property type="match status" value="1"/>
</dbReference>
<protein>
    <recommendedName>
        <fullName evidence="3">Amidohydrolase-related domain-containing protein</fullName>
    </recommendedName>
</protein>
<comment type="caution">
    <text evidence="1">The sequence shown here is derived from an EMBL/GenBank/DDBJ whole genome shotgun (WGS) entry which is preliminary data.</text>
</comment>
<evidence type="ECO:0000313" key="1">
    <source>
        <dbReference type="EMBL" id="TID30514.1"/>
    </source>
</evidence>
<dbReference type="GO" id="GO:0016788">
    <property type="term" value="F:hydrolase activity, acting on ester bonds"/>
    <property type="evidence" value="ECO:0007669"/>
    <property type="project" value="InterPro"/>
</dbReference>
<reference evidence="1 2" key="1">
    <citation type="journal article" date="2019" name="Front. Genet.">
        <title>Whole-Genome Sequencing of the Opportunistic Yeast Pathogen Candida inconspicua Uncovers Its Hybrid Origin.</title>
        <authorList>
            <person name="Mixao V."/>
            <person name="Hansen A.P."/>
            <person name="Saus E."/>
            <person name="Boekhout T."/>
            <person name="Lass-Florl C."/>
            <person name="Gabaldon T."/>
        </authorList>
    </citation>
    <scope>NUCLEOTIDE SEQUENCE [LARGE SCALE GENOMIC DNA]</scope>
    <source>
        <strain evidence="1 2">CBS 180</strain>
    </source>
</reference>
<keyword evidence="2" id="KW-1185">Reference proteome</keyword>
<dbReference type="SUPFAM" id="SSF51556">
    <property type="entry name" value="Metallo-dependent hydrolases"/>
    <property type="match status" value="1"/>
</dbReference>
<dbReference type="InterPro" id="IPR053044">
    <property type="entry name" value="Metallo-hydrolase/TatD-type"/>
</dbReference>
<organism evidence="1 2">
    <name type="scientific">Pichia inconspicua</name>
    <dbReference type="NCBI Taxonomy" id="52247"/>
    <lineage>
        <taxon>Eukaryota</taxon>
        <taxon>Fungi</taxon>
        <taxon>Dikarya</taxon>
        <taxon>Ascomycota</taxon>
        <taxon>Saccharomycotina</taxon>
        <taxon>Pichiomycetes</taxon>
        <taxon>Pichiales</taxon>
        <taxon>Pichiaceae</taxon>
        <taxon>Pichia</taxon>
    </lineage>
</organism>
<evidence type="ECO:0000313" key="2">
    <source>
        <dbReference type="Proteomes" id="UP000307173"/>
    </source>
</evidence>
<name>A0A4T0X6N8_9ASCO</name>
<dbReference type="InterPro" id="IPR032466">
    <property type="entry name" value="Metal_Hydrolase"/>
</dbReference>
<dbReference type="AlphaFoldDB" id="A0A4T0X6N8"/>
<evidence type="ECO:0008006" key="3">
    <source>
        <dbReference type="Google" id="ProtNLM"/>
    </source>
</evidence>
<dbReference type="Pfam" id="PF01026">
    <property type="entry name" value="TatD_DNase"/>
    <property type="match status" value="1"/>
</dbReference>
<dbReference type="InterPro" id="IPR001130">
    <property type="entry name" value="TatD-like"/>
</dbReference>
<proteinExistence type="predicted"/>
<dbReference type="EMBL" id="SELW01000141">
    <property type="protein sequence ID" value="TID30514.1"/>
    <property type="molecule type" value="Genomic_DNA"/>
</dbReference>